<keyword evidence="3" id="KW-1185">Reference proteome</keyword>
<dbReference type="Proteomes" id="UP000242146">
    <property type="component" value="Unassembled WGS sequence"/>
</dbReference>
<proteinExistence type="predicted"/>
<reference evidence="2 3" key="1">
    <citation type="submission" date="2016-07" db="EMBL/GenBank/DDBJ databases">
        <title>Pervasive Adenine N6-methylation of Active Genes in Fungi.</title>
        <authorList>
            <consortium name="DOE Joint Genome Institute"/>
            <person name="Mondo S.J."/>
            <person name="Dannebaum R.O."/>
            <person name="Kuo R.C."/>
            <person name="Labutti K."/>
            <person name="Haridas S."/>
            <person name="Kuo A."/>
            <person name="Salamov A."/>
            <person name="Ahrendt S.R."/>
            <person name="Lipzen A."/>
            <person name="Sullivan W."/>
            <person name="Andreopoulos W.B."/>
            <person name="Clum A."/>
            <person name="Lindquist E."/>
            <person name="Daum C."/>
            <person name="Ramamoorthy G.K."/>
            <person name="Gryganskyi A."/>
            <person name="Culley D."/>
            <person name="Magnuson J.K."/>
            <person name="James T.Y."/>
            <person name="O'Malley M.A."/>
            <person name="Stajich J.E."/>
            <person name="Spatafora J.W."/>
            <person name="Visel A."/>
            <person name="Grigoriev I.V."/>
        </authorList>
    </citation>
    <scope>NUCLEOTIDE SEQUENCE [LARGE SCALE GENOMIC DNA]</scope>
    <source>
        <strain evidence="2 3">NRRL 3301</strain>
    </source>
</reference>
<accession>A0A1X2G779</accession>
<protein>
    <submittedName>
        <fullName evidence="2">Uncharacterized protein</fullName>
    </submittedName>
</protein>
<gene>
    <name evidence="2" type="ORF">DM01DRAFT_1310920</name>
</gene>
<dbReference type="AlphaFoldDB" id="A0A1X2G779"/>
<comment type="caution">
    <text evidence="2">The sequence shown here is derived from an EMBL/GenBank/DDBJ whole genome shotgun (WGS) entry which is preliminary data.</text>
</comment>
<dbReference type="OrthoDB" id="341421at2759"/>
<feature type="compositionally biased region" description="Basic residues" evidence="1">
    <location>
        <begin position="119"/>
        <end position="131"/>
    </location>
</feature>
<organism evidence="2 3">
    <name type="scientific">Hesseltinella vesiculosa</name>
    <dbReference type="NCBI Taxonomy" id="101127"/>
    <lineage>
        <taxon>Eukaryota</taxon>
        <taxon>Fungi</taxon>
        <taxon>Fungi incertae sedis</taxon>
        <taxon>Mucoromycota</taxon>
        <taxon>Mucoromycotina</taxon>
        <taxon>Mucoromycetes</taxon>
        <taxon>Mucorales</taxon>
        <taxon>Cunninghamellaceae</taxon>
        <taxon>Hesseltinella</taxon>
    </lineage>
</organism>
<name>A0A1X2G779_9FUNG</name>
<feature type="region of interest" description="Disordered" evidence="1">
    <location>
        <begin position="118"/>
        <end position="138"/>
    </location>
</feature>
<evidence type="ECO:0000256" key="1">
    <source>
        <dbReference type="SAM" id="MobiDB-lite"/>
    </source>
</evidence>
<evidence type="ECO:0000313" key="2">
    <source>
        <dbReference type="EMBL" id="ORX46823.1"/>
    </source>
</evidence>
<sequence length="138" mass="15732">MDSQFTNSQSQVDNDNYVDSDMVTLNGFSFCARHGLELCGKCPTDNRMINNMQVEDMLNDTLTEEELESKWQGDDRPPFEVTGQWTKVGSGKPGCIMHKTVACEECFNWGDKILSDIRGKKKTARRSRKERKSASRLE</sequence>
<dbReference type="EMBL" id="MCGT01000036">
    <property type="protein sequence ID" value="ORX46823.1"/>
    <property type="molecule type" value="Genomic_DNA"/>
</dbReference>
<evidence type="ECO:0000313" key="3">
    <source>
        <dbReference type="Proteomes" id="UP000242146"/>
    </source>
</evidence>